<protein>
    <recommendedName>
        <fullName evidence="3">NADH-quinone oxidoreductase subunit C</fullName>
        <ecNumber evidence="3">7.1.1.-</ecNumber>
    </recommendedName>
    <alternativeName>
        <fullName evidence="3">NADH dehydrogenase I subunit C</fullName>
    </alternativeName>
    <alternativeName>
        <fullName evidence="3">NDH-1 subunit C</fullName>
    </alternativeName>
</protein>
<dbReference type="GO" id="GO:0050136">
    <property type="term" value="F:NADH dehydrogenase (quinone) (non-electrogenic) activity"/>
    <property type="evidence" value="ECO:0007669"/>
    <property type="project" value="UniProtKB-UniRule"/>
</dbReference>
<dbReference type="Pfam" id="PF00329">
    <property type="entry name" value="Complex1_30kDa"/>
    <property type="match status" value="1"/>
</dbReference>
<reference evidence="8" key="1">
    <citation type="submission" date="2014-02" db="EMBL/GenBank/DDBJ databases">
        <title>Complete genome sequence and comparative genomic analysis of the nitrogen-fixing bacterium Leptospirillum ferriphilum YSK.</title>
        <authorList>
            <person name="Guo X."/>
            <person name="Yin H."/>
            <person name="Liang Y."/>
            <person name="Hu Q."/>
            <person name="Ma L."/>
            <person name="Xiao Y."/>
            <person name="Zhang X."/>
            <person name="Qiu G."/>
            <person name="Liu X."/>
        </authorList>
    </citation>
    <scope>NUCLEOTIDE SEQUENCE [LARGE SCALE GENOMIC DNA]</scope>
    <source>
        <strain evidence="8">YSK</strain>
    </source>
</reference>
<dbReference type="PANTHER" id="PTHR10884">
    <property type="entry name" value="NADH DEHYDROGENASE UBIQUINONE IRON-SULFUR PROTEIN 3"/>
    <property type="match status" value="1"/>
</dbReference>
<keyword evidence="8" id="KW-1185">Reference proteome</keyword>
<dbReference type="EMBL" id="CP007243">
    <property type="protein sequence ID" value="AIA30252.1"/>
    <property type="molecule type" value="Genomic_DNA"/>
</dbReference>
<dbReference type="OrthoDB" id="9803286at2"/>
<dbReference type="GO" id="GO:0008137">
    <property type="term" value="F:NADH dehydrogenase (ubiquinone) activity"/>
    <property type="evidence" value="ECO:0007669"/>
    <property type="project" value="InterPro"/>
</dbReference>
<keyword evidence="3 4" id="KW-1278">Translocase</keyword>
<evidence type="ECO:0000313" key="8">
    <source>
        <dbReference type="Proteomes" id="UP000027059"/>
    </source>
</evidence>
<evidence type="ECO:0000259" key="6">
    <source>
        <dbReference type="Pfam" id="PF00329"/>
    </source>
</evidence>
<evidence type="ECO:0000256" key="1">
    <source>
        <dbReference type="ARBA" id="ARBA00007569"/>
    </source>
</evidence>
<comment type="function">
    <text evidence="3">NDH-1 shuttles electrons from NADH, via FMN and iron-sulfur (Fe-S) centers, to quinones in the respiratory chain. The immediate electron acceptor for the enzyme in this species is believed to be ubiquinone. Couples the redox reaction to proton translocation (for every two electrons transferred, four hydrogen ions are translocated across the cytoplasmic membrane), and thus conserves the redox energy in a proton gradient.</text>
</comment>
<dbReference type="AlphaFoldDB" id="A0A059XYJ3"/>
<evidence type="ECO:0000313" key="7">
    <source>
        <dbReference type="EMBL" id="AIA30252.1"/>
    </source>
</evidence>
<dbReference type="InterPro" id="IPR010218">
    <property type="entry name" value="NADH_DH_suC"/>
</dbReference>
<dbReference type="InterPro" id="IPR020396">
    <property type="entry name" value="NADH_UbQ_OxRdtase_CS"/>
</dbReference>
<dbReference type="NCBIfam" id="TIGR01961">
    <property type="entry name" value="NuoC_fam"/>
    <property type="match status" value="1"/>
</dbReference>
<dbReference type="InterPro" id="IPR037232">
    <property type="entry name" value="NADH_quin_OxRdtase_su_C/D-like"/>
</dbReference>
<comment type="subcellular location">
    <subcellularLocation>
        <location evidence="3">Cell membrane</location>
        <topology evidence="3">Peripheral membrane protein</topology>
        <orientation evidence="3">Cytoplasmic side</orientation>
    </subcellularLocation>
</comment>
<accession>A0A059XYJ3</accession>
<dbReference type="InterPro" id="IPR001268">
    <property type="entry name" value="NADH_UbQ_OxRdtase_30kDa_su"/>
</dbReference>
<keyword evidence="3" id="KW-1003">Cell membrane</keyword>
<dbReference type="Proteomes" id="UP000027059">
    <property type="component" value="Chromosome"/>
</dbReference>
<keyword evidence="3" id="KW-0830">Ubiquinone</keyword>
<keyword evidence="3 5" id="KW-0874">Quinone</keyword>
<dbReference type="RefSeq" id="WP_014960673.1">
    <property type="nucleotide sequence ID" value="NZ_CP007243.1"/>
</dbReference>
<dbReference type="KEGG" id="lfp:Y981_04090"/>
<dbReference type="SUPFAM" id="SSF143243">
    <property type="entry name" value="Nqo5-like"/>
    <property type="match status" value="1"/>
</dbReference>
<keyword evidence="2 3" id="KW-0813">Transport</keyword>
<dbReference type="PROSITE" id="PS00542">
    <property type="entry name" value="COMPLEX1_30K"/>
    <property type="match status" value="1"/>
</dbReference>
<feature type="domain" description="NADH:ubiquinone oxidoreductase 30kDa subunit" evidence="6">
    <location>
        <begin position="28"/>
        <end position="150"/>
    </location>
</feature>
<proteinExistence type="inferred from homology"/>
<gene>
    <name evidence="3" type="primary">nuoC</name>
    <name evidence="7" type="ORF">Y981_04090</name>
</gene>
<evidence type="ECO:0000256" key="5">
    <source>
        <dbReference type="RuleBase" id="RU003582"/>
    </source>
</evidence>
<keyword evidence="3" id="KW-0472">Membrane</keyword>
<evidence type="ECO:0000256" key="2">
    <source>
        <dbReference type="ARBA" id="ARBA00022448"/>
    </source>
</evidence>
<dbReference type="PANTHER" id="PTHR10884:SF14">
    <property type="entry name" value="NADH DEHYDROGENASE [UBIQUINONE] IRON-SULFUR PROTEIN 3, MITOCHONDRIAL"/>
    <property type="match status" value="1"/>
</dbReference>
<comment type="subunit">
    <text evidence="3">NDH-1 is composed of 14 different subunits. Subunits NuoB, C, D, E, F, and G constitute the peripheral sector of the complex.</text>
</comment>
<comment type="similarity">
    <text evidence="1 3 4">Belongs to the complex I 30 kDa subunit family.</text>
</comment>
<dbReference type="HAMAP" id="MF_01357">
    <property type="entry name" value="NDH1_NuoC"/>
    <property type="match status" value="1"/>
</dbReference>
<dbReference type="HOGENOM" id="CLU_042628_6_2_0"/>
<organism evidence="7 8">
    <name type="scientific">Leptospirillum ferriphilum YSK</name>
    <dbReference type="NCBI Taxonomy" id="1441628"/>
    <lineage>
        <taxon>Bacteria</taxon>
        <taxon>Pseudomonadati</taxon>
        <taxon>Nitrospirota</taxon>
        <taxon>Nitrospiria</taxon>
        <taxon>Nitrospirales</taxon>
        <taxon>Nitrospiraceae</taxon>
        <taxon>Leptospirillum</taxon>
    </lineage>
</organism>
<evidence type="ECO:0000256" key="4">
    <source>
        <dbReference type="RuleBase" id="RU003456"/>
    </source>
</evidence>
<keyword evidence="3 4" id="KW-0520">NAD</keyword>
<dbReference type="GO" id="GO:0005886">
    <property type="term" value="C:plasma membrane"/>
    <property type="evidence" value="ECO:0007669"/>
    <property type="project" value="UniProtKB-SubCell"/>
</dbReference>
<dbReference type="EC" id="7.1.1.-" evidence="3"/>
<name>A0A059XYJ3_9BACT</name>
<evidence type="ECO:0000256" key="3">
    <source>
        <dbReference type="HAMAP-Rule" id="MF_01357"/>
    </source>
</evidence>
<dbReference type="Gene3D" id="3.30.460.80">
    <property type="entry name" value="NADH:ubiquinone oxidoreductase, 30kDa subunit"/>
    <property type="match status" value="1"/>
</dbReference>
<dbReference type="GO" id="GO:0048038">
    <property type="term" value="F:quinone binding"/>
    <property type="evidence" value="ECO:0007669"/>
    <property type="project" value="UniProtKB-KW"/>
</dbReference>
<comment type="catalytic activity">
    <reaction evidence="3 5">
        <text>a quinone + NADH + 5 H(+)(in) = a quinol + NAD(+) + 4 H(+)(out)</text>
        <dbReference type="Rhea" id="RHEA:57888"/>
        <dbReference type="ChEBI" id="CHEBI:15378"/>
        <dbReference type="ChEBI" id="CHEBI:24646"/>
        <dbReference type="ChEBI" id="CHEBI:57540"/>
        <dbReference type="ChEBI" id="CHEBI:57945"/>
        <dbReference type="ChEBI" id="CHEBI:132124"/>
    </reaction>
</comment>
<sequence>MHPVAESLEKRFSGTFLGSRESLGDLSVYIRPENALDVFRALHDEPEYDYDYIVDVTSVDYPMDPERFEVVYILYSISRRHRVMVKIRVTEDSPVVDSVVGIWKGAEFMEREVYDMMGIQFRGHPDLRRILMPDDYEEGFPLRKDFPLVGKGWRDNFSFVPRFQQTRPEIDGKNGDSASFSLPD</sequence>
<reference evidence="7 8" key="2">
    <citation type="journal article" date="2015" name="Biomed. Res. Int.">
        <title>Effects of Arsenite Resistance on the Growth and Functional Gene Expression of Leptospirillum ferriphilum and Acidithiobacillus thiooxidans in Pure Culture and Coculture.</title>
        <authorList>
            <person name="Jiang H."/>
            <person name="Liang Y."/>
            <person name="Yin H."/>
            <person name="Xiao Y."/>
            <person name="Guo X."/>
            <person name="Xu Y."/>
            <person name="Hu Q."/>
            <person name="Liu H."/>
            <person name="Liu X."/>
        </authorList>
    </citation>
    <scope>NUCLEOTIDE SEQUENCE [LARGE SCALE GENOMIC DNA]</scope>
    <source>
        <strain evidence="7 8">YSK</strain>
    </source>
</reference>